<comment type="function">
    <text evidence="1 9">The alpha subunit is responsible for the aldol cleavage of indoleglycerol phosphate to indole and glyceraldehyde 3-phosphate.</text>
</comment>
<keyword evidence="7 9" id="KW-0456">Lyase</keyword>
<evidence type="ECO:0000256" key="2">
    <source>
        <dbReference type="ARBA" id="ARBA00004733"/>
    </source>
</evidence>
<dbReference type="GO" id="GO:0005829">
    <property type="term" value="C:cytosol"/>
    <property type="evidence" value="ECO:0007669"/>
    <property type="project" value="TreeGrafter"/>
</dbReference>
<keyword evidence="4 9" id="KW-0028">Amino-acid biosynthesis</keyword>
<evidence type="ECO:0000256" key="10">
    <source>
        <dbReference type="RuleBase" id="RU003662"/>
    </source>
</evidence>
<dbReference type="Gene3D" id="3.20.20.70">
    <property type="entry name" value="Aldolase class I"/>
    <property type="match status" value="1"/>
</dbReference>
<comment type="pathway">
    <text evidence="2 9">Amino-acid biosynthesis; L-tryptophan biosynthesis; L-tryptophan from chorismate: step 5/5.</text>
</comment>
<dbReference type="GO" id="GO:0004834">
    <property type="term" value="F:tryptophan synthase activity"/>
    <property type="evidence" value="ECO:0007669"/>
    <property type="project" value="UniProtKB-UniRule"/>
</dbReference>
<dbReference type="EC" id="4.2.1.20" evidence="9"/>
<evidence type="ECO:0000256" key="9">
    <source>
        <dbReference type="HAMAP-Rule" id="MF_00131"/>
    </source>
</evidence>
<dbReference type="PROSITE" id="PS00167">
    <property type="entry name" value="TRP_SYNTHASE_ALPHA"/>
    <property type="match status" value="1"/>
</dbReference>
<evidence type="ECO:0000256" key="4">
    <source>
        <dbReference type="ARBA" id="ARBA00022605"/>
    </source>
</evidence>
<evidence type="ECO:0000256" key="6">
    <source>
        <dbReference type="ARBA" id="ARBA00023141"/>
    </source>
</evidence>
<evidence type="ECO:0000256" key="1">
    <source>
        <dbReference type="ARBA" id="ARBA00003365"/>
    </source>
</evidence>
<evidence type="ECO:0000256" key="8">
    <source>
        <dbReference type="ARBA" id="ARBA00049047"/>
    </source>
</evidence>
<dbReference type="UniPathway" id="UPA00035">
    <property type="reaction ID" value="UER00044"/>
</dbReference>
<dbReference type="EMBL" id="LXIE01000012">
    <property type="protein sequence ID" value="OAD91549.1"/>
    <property type="molecule type" value="Genomic_DNA"/>
</dbReference>
<keyword evidence="5 9" id="KW-0822">Tryptophan biosynthesis</keyword>
<feature type="active site" description="Proton acceptor" evidence="9">
    <location>
        <position position="45"/>
    </location>
</feature>
<evidence type="ECO:0000256" key="5">
    <source>
        <dbReference type="ARBA" id="ARBA00022822"/>
    </source>
</evidence>
<dbReference type="AlphaFoldDB" id="A0A1A9LDU4"/>
<comment type="caution">
    <text evidence="11">The sequence shown here is derived from an EMBL/GenBank/DDBJ whole genome shotgun (WGS) entry which is preliminary data.</text>
</comment>
<accession>A0A1A9LDU4</accession>
<sequence length="255" mass="28068">MNRIKQILKANKKLLSIYFTAGYPKLDDTVEILQQLEKNGIDLVEIGLPFSDPLADGPTIQKSSEEALKNGMTTNLLFEQLKDIRKTVSIPLILMGYFNPVLQFGVENFCKKCAEVGIDGLILPDLPLAEFQEHYAEIFKKYGLLNIFLITPQTSEERIRQIDAASEGFIYMVSSASVTGSSSGFGTEQTTYFERIASLSLTNPQIVGFGINNSETFQLVTKYAKGAIIGSAFIKMLSEKGIAGISAFVGSIRKV</sequence>
<protein>
    <recommendedName>
        <fullName evidence="9">Tryptophan synthase alpha chain</fullName>
        <ecNumber evidence="9">4.2.1.20</ecNumber>
    </recommendedName>
</protein>
<evidence type="ECO:0000313" key="12">
    <source>
        <dbReference type="Proteomes" id="UP000077552"/>
    </source>
</evidence>
<dbReference type="InterPro" id="IPR002028">
    <property type="entry name" value="Trp_synthase_suA"/>
</dbReference>
<dbReference type="PANTHER" id="PTHR43406:SF1">
    <property type="entry name" value="TRYPTOPHAN SYNTHASE ALPHA CHAIN, CHLOROPLASTIC"/>
    <property type="match status" value="1"/>
</dbReference>
<keyword evidence="6 9" id="KW-0057">Aromatic amino acid biosynthesis</keyword>
<dbReference type="FunFam" id="3.20.20.70:FF:000037">
    <property type="entry name" value="Tryptophan synthase alpha chain"/>
    <property type="match status" value="1"/>
</dbReference>
<name>A0A1A9LDU4_9FLAO</name>
<dbReference type="InterPro" id="IPR018204">
    <property type="entry name" value="Trp_synthase_alpha_AS"/>
</dbReference>
<proteinExistence type="inferred from homology"/>
<dbReference type="HAMAP" id="MF_00131">
    <property type="entry name" value="Trp_synth_alpha"/>
    <property type="match status" value="1"/>
</dbReference>
<dbReference type="Proteomes" id="UP000077552">
    <property type="component" value="Unassembled WGS sequence"/>
</dbReference>
<dbReference type="InterPro" id="IPR011060">
    <property type="entry name" value="RibuloseP-bd_barrel"/>
</dbReference>
<dbReference type="SUPFAM" id="SSF51366">
    <property type="entry name" value="Ribulose-phoshate binding barrel"/>
    <property type="match status" value="1"/>
</dbReference>
<dbReference type="CDD" id="cd04724">
    <property type="entry name" value="Tryptophan_synthase_alpha"/>
    <property type="match status" value="1"/>
</dbReference>
<comment type="subunit">
    <text evidence="3 9">Tetramer of two alpha and two beta chains.</text>
</comment>
<dbReference type="Pfam" id="PF00290">
    <property type="entry name" value="Trp_syntA"/>
    <property type="match status" value="1"/>
</dbReference>
<dbReference type="RefSeq" id="WP_068761723.1">
    <property type="nucleotide sequence ID" value="NZ_LXIE01000012.1"/>
</dbReference>
<comment type="similarity">
    <text evidence="9 10">Belongs to the TrpA family.</text>
</comment>
<dbReference type="STRING" id="1385699.A7A78_03410"/>
<reference evidence="11 12" key="1">
    <citation type="submission" date="2016-05" db="EMBL/GenBank/DDBJ databases">
        <title>Genome sequencing of Vitellibacter soesokkakensis RSSK-12.</title>
        <authorList>
            <person name="Thevarajoo S."/>
            <person name="Selvaratnam C."/>
            <person name="Goh K.M."/>
            <person name="Chan K.-G."/>
            <person name="Chong C.S."/>
        </authorList>
    </citation>
    <scope>NUCLEOTIDE SEQUENCE [LARGE SCALE GENOMIC DNA]</scope>
    <source>
        <strain evidence="11 12">RSSK-12</strain>
    </source>
</reference>
<dbReference type="InterPro" id="IPR013785">
    <property type="entry name" value="Aldolase_TIM"/>
</dbReference>
<dbReference type="NCBIfam" id="TIGR00262">
    <property type="entry name" value="trpA"/>
    <property type="match status" value="1"/>
</dbReference>
<organism evidence="11 12">
    <name type="scientific">Aequorivita soesokkakensis</name>
    <dbReference type="NCBI Taxonomy" id="1385699"/>
    <lineage>
        <taxon>Bacteria</taxon>
        <taxon>Pseudomonadati</taxon>
        <taxon>Bacteroidota</taxon>
        <taxon>Flavobacteriia</taxon>
        <taxon>Flavobacteriales</taxon>
        <taxon>Flavobacteriaceae</taxon>
        <taxon>Aequorivita</taxon>
    </lineage>
</organism>
<comment type="catalytic activity">
    <reaction evidence="8 9">
        <text>(1S,2R)-1-C-(indol-3-yl)glycerol 3-phosphate + L-serine = D-glyceraldehyde 3-phosphate + L-tryptophan + H2O</text>
        <dbReference type="Rhea" id="RHEA:10532"/>
        <dbReference type="ChEBI" id="CHEBI:15377"/>
        <dbReference type="ChEBI" id="CHEBI:33384"/>
        <dbReference type="ChEBI" id="CHEBI:57912"/>
        <dbReference type="ChEBI" id="CHEBI:58866"/>
        <dbReference type="ChEBI" id="CHEBI:59776"/>
        <dbReference type="EC" id="4.2.1.20"/>
    </reaction>
</comment>
<evidence type="ECO:0000313" key="11">
    <source>
        <dbReference type="EMBL" id="OAD91549.1"/>
    </source>
</evidence>
<evidence type="ECO:0000256" key="7">
    <source>
        <dbReference type="ARBA" id="ARBA00023239"/>
    </source>
</evidence>
<gene>
    <name evidence="9" type="primary">trpA</name>
    <name evidence="11" type="ORF">A7A78_03410</name>
</gene>
<dbReference type="OrthoDB" id="9804578at2"/>
<feature type="active site" description="Proton acceptor" evidence="9">
    <location>
        <position position="56"/>
    </location>
</feature>
<evidence type="ECO:0000256" key="3">
    <source>
        <dbReference type="ARBA" id="ARBA00011270"/>
    </source>
</evidence>
<dbReference type="PANTHER" id="PTHR43406">
    <property type="entry name" value="TRYPTOPHAN SYNTHASE, ALPHA CHAIN"/>
    <property type="match status" value="1"/>
</dbReference>
<keyword evidence="12" id="KW-1185">Reference proteome</keyword>